<evidence type="ECO:0000313" key="1">
    <source>
        <dbReference type="EMBL" id="CAI9287045.1"/>
    </source>
</evidence>
<dbReference type="Proteomes" id="UP001177003">
    <property type="component" value="Chromosome 5"/>
</dbReference>
<reference evidence="1" key="1">
    <citation type="submission" date="2023-04" db="EMBL/GenBank/DDBJ databases">
        <authorList>
            <person name="Vijverberg K."/>
            <person name="Xiong W."/>
            <person name="Schranz E."/>
        </authorList>
    </citation>
    <scope>NUCLEOTIDE SEQUENCE</scope>
</reference>
<sequence>MMSESERMDWEQRDKELDKVITPWKDFEAKEAEAKNVKLVLETQMSLFPAWSHERIQKEVMDDPNLYSIEPTISFDLNKDVECQFNFPITPRAFLFRHFEKIRKSMISDSAENRKAFFVLLEICKTAV</sequence>
<gene>
    <name evidence="1" type="ORF">LSALG_LOCUS26436</name>
</gene>
<dbReference type="EMBL" id="OX465081">
    <property type="protein sequence ID" value="CAI9287045.1"/>
    <property type="molecule type" value="Genomic_DNA"/>
</dbReference>
<organism evidence="1 2">
    <name type="scientific">Lactuca saligna</name>
    <name type="common">Willowleaf lettuce</name>
    <dbReference type="NCBI Taxonomy" id="75948"/>
    <lineage>
        <taxon>Eukaryota</taxon>
        <taxon>Viridiplantae</taxon>
        <taxon>Streptophyta</taxon>
        <taxon>Embryophyta</taxon>
        <taxon>Tracheophyta</taxon>
        <taxon>Spermatophyta</taxon>
        <taxon>Magnoliopsida</taxon>
        <taxon>eudicotyledons</taxon>
        <taxon>Gunneridae</taxon>
        <taxon>Pentapetalae</taxon>
        <taxon>asterids</taxon>
        <taxon>campanulids</taxon>
        <taxon>Asterales</taxon>
        <taxon>Asteraceae</taxon>
        <taxon>Cichorioideae</taxon>
        <taxon>Cichorieae</taxon>
        <taxon>Lactucinae</taxon>
        <taxon>Lactuca</taxon>
    </lineage>
</organism>
<proteinExistence type="predicted"/>
<protein>
    <submittedName>
        <fullName evidence="1">Uncharacterized protein</fullName>
    </submittedName>
</protein>
<keyword evidence="2" id="KW-1185">Reference proteome</keyword>
<evidence type="ECO:0000313" key="2">
    <source>
        <dbReference type="Proteomes" id="UP001177003"/>
    </source>
</evidence>
<accession>A0AA35Z6W2</accession>
<name>A0AA35Z6W2_LACSI</name>
<dbReference type="AlphaFoldDB" id="A0AA35Z6W2"/>